<evidence type="ECO:0008006" key="5">
    <source>
        <dbReference type="Google" id="ProtNLM"/>
    </source>
</evidence>
<dbReference type="Proteomes" id="UP000433181">
    <property type="component" value="Unassembled WGS sequence"/>
</dbReference>
<dbReference type="PANTHER" id="PTHR40252:SF2">
    <property type="entry name" value="BLR0328 PROTEIN"/>
    <property type="match status" value="1"/>
</dbReference>
<dbReference type="InterPro" id="IPR019494">
    <property type="entry name" value="FIST_C"/>
</dbReference>
<gene>
    <name evidence="3" type="ORF">FYJ84_10280</name>
</gene>
<accession>A0A6I2UK26</accession>
<dbReference type="PANTHER" id="PTHR40252">
    <property type="entry name" value="BLR0328 PROTEIN"/>
    <property type="match status" value="1"/>
</dbReference>
<name>A0A6I2UK26_9FIRM</name>
<dbReference type="AlphaFoldDB" id="A0A6I2UK26"/>
<dbReference type="GeneID" id="96779313"/>
<sequence length="396" mass="43243">MKSVALFTDEIDDLDIAIDELVSQFGDFKLEAHSAGLLFAHPDTDLEELAGRLQDEFGVPIVGTTAVAMFTMDGFKNEGISLHIFTSGDCVFHTGCTNELTAANARAGITALYNSLTAGVDDEDVKLVLAYGNPTLDMMGEDFVDTLDELCHGVPVYGGLASDSFVMNECRVVCGKRVMNHALALMVITGKVQKVIQYGFNVESTLDYEGVVTEVQGNMVMKLDDMPLAEALDKAGFSINPEVNVCDYVNTPFRIRYRTEEGGEMELMRQLAFVDKETGGGLFLGKVPLGANVQIGIISKEDIHDSVEEVAIRALAEVKKRHDYDFSTLIITSCASRLMSYANDIELEAQGYVHMIPEGMSMSGFYSFGEICPSRAAGGSREKNTFHNTTFTMLVM</sequence>
<protein>
    <recommendedName>
        <fullName evidence="5">FIST domain-containing protein</fullName>
    </recommendedName>
</protein>
<dbReference type="SMART" id="SM00897">
    <property type="entry name" value="FIST"/>
    <property type="match status" value="1"/>
</dbReference>
<dbReference type="Pfam" id="PF08495">
    <property type="entry name" value="FIST"/>
    <property type="match status" value="1"/>
</dbReference>
<dbReference type="InterPro" id="IPR013702">
    <property type="entry name" value="FIST_domain_N"/>
</dbReference>
<feature type="domain" description="FIST C-domain" evidence="2">
    <location>
        <begin position="227"/>
        <end position="374"/>
    </location>
</feature>
<comment type="caution">
    <text evidence="3">The sequence shown here is derived from an EMBL/GenBank/DDBJ whole genome shotgun (WGS) entry which is preliminary data.</text>
</comment>
<feature type="domain" description="FIST" evidence="1">
    <location>
        <begin position="31"/>
        <end position="227"/>
    </location>
</feature>
<evidence type="ECO:0000259" key="2">
    <source>
        <dbReference type="SMART" id="SM01204"/>
    </source>
</evidence>
<evidence type="ECO:0000313" key="4">
    <source>
        <dbReference type="Proteomes" id="UP000433181"/>
    </source>
</evidence>
<evidence type="ECO:0000259" key="1">
    <source>
        <dbReference type="SMART" id="SM00897"/>
    </source>
</evidence>
<evidence type="ECO:0000313" key="3">
    <source>
        <dbReference type="EMBL" id="MSU09372.1"/>
    </source>
</evidence>
<proteinExistence type="predicted"/>
<dbReference type="Pfam" id="PF10442">
    <property type="entry name" value="FIST_C"/>
    <property type="match status" value="1"/>
</dbReference>
<keyword evidence="4" id="KW-1185">Reference proteome</keyword>
<dbReference type="RefSeq" id="WP_154407544.1">
    <property type="nucleotide sequence ID" value="NZ_VUNR01000022.1"/>
</dbReference>
<reference evidence="3 4" key="1">
    <citation type="submission" date="2019-08" db="EMBL/GenBank/DDBJ databases">
        <title>In-depth cultivation of the pig gut microbiome towards novel bacterial diversity and tailored functional studies.</title>
        <authorList>
            <person name="Wylensek D."/>
            <person name="Hitch T.C.A."/>
            <person name="Clavel T."/>
        </authorList>
    </citation>
    <scope>NUCLEOTIDE SEQUENCE [LARGE SCALE GENOMIC DNA]</scope>
    <source>
        <strain evidence="3 4">WCA-693-APC-5D-A</strain>
    </source>
</reference>
<dbReference type="SMART" id="SM01204">
    <property type="entry name" value="FIST_C"/>
    <property type="match status" value="1"/>
</dbReference>
<dbReference type="EMBL" id="VUNR01000022">
    <property type="protein sequence ID" value="MSU09372.1"/>
    <property type="molecule type" value="Genomic_DNA"/>
</dbReference>
<organism evidence="3 4">
    <name type="scientific">Anaerovibrio slackiae</name>
    <dbReference type="NCBI Taxonomy" id="2652309"/>
    <lineage>
        <taxon>Bacteria</taxon>
        <taxon>Bacillati</taxon>
        <taxon>Bacillota</taxon>
        <taxon>Negativicutes</taxon>
        <taxon>Selenomonadales</taxon>
        <taxon>Selenomonadaceae</taxon>
        <taxon>Anaerovibrio</taxon>
    </lineage>
</organism>